<comment type="activity regulation">
    <text evidence="9">Activated by a monovalent cation that binds near, but not in, the active site. The most likely occupant of the site in vivo is potassium. Ion binding induces a conformational change that may alter substrate affinity.</text>
</comment>
<dbReference type="PRINTS" id="PR00990">
    <property type="entry name" value="RIBOKINASE"/>
</dbReference>
<keyword evidence="3 9" id="KW-0547">Nucleotide-binding</keyword>
<reference evidence="11" key="1">
    <citation type="submission" date="2020-04" db="EMBL/GenBank/DDBJ databases">
        <title>Deep metagenomics examines the oral microbiome during advanced dental caries in children, revealing novel taxa and co-occurrences with host molecules.</title>
        <authorList>
            <person name="Baker J.L."/>
            <person name="Morton J.T."/>
            <person name="Dinis M."/>
            <person name="Alvarez R."/>
            <person name="Tran N.C."/>
            <person name="Knight R."/>
            <person name="Edlund A."/>
        </authorList>
    </citation>
    <scope>NUCLEOTIDE SEQUENCE</scope>
    <source>
        <strain evidence="11">JCVI_24_bin.2</strain>
    </source>
</reference>
<dbReference type="GO" id="GO:0004747">
    <property type="term" value="F:ribokinase activity"/>
    <property type="evidence" value="ECO:0007669"/>
    <property type="project" value="UniProtKB-UniRule"/>
</dbReference>
<dbReference type="EMBL" id="JABZRD010000038">
    <property type="protein sequence ID" value="MBF1283116.1"/>
    <property type="molecule type" value="Genomic_DNA"/>
</dbReference>
<dbReference type="AlphaFoldDB" id="A0A930DNA6"/>
<feature type="binding site" evidence="9">
    <location>
        <begin position="248"/>
        <end position="249"/>
    </location>
    <ligand>
        <name>ATP</name>
        <dbReference type="ChEBI" id="CHEBI:30616"/>
    </ligand>
</feature>
<evidence type="ECO:0000256" key="4">
    <source>
        <dbReference type="ARBA" id="ARBA00022777"/>
    </source>
</evidence>
<name>A0A930DNA6_9FIRM</name>
<organism evidence="11 12">
    <name type="scientific">Oribacterium parvum</name>
    <dbReference type="NCBI Taxonomy" id="1501329"/>
    <lineage>
        <taxon>Bacteria</taxon>
        <taxon>Bacillati</taxon>
        <taxon>Bacillota</taxon>
        <taxon>Clostridia</taxon>
        <taxon>Lachnospirales</taxon>
        <taxon>Lachnospiraceae</taxon>
        <taxon>Oribacterium</taxon>
    </lineage>
</organism>
<keyword evidence="1 9" id="KW-0808">Transferase</keyword>
<keyword evidence="4 9" id="KW-0418">Kinase</keyword>
<evidence type="ECO:0000256" key="5">
    <source>
        <dbReference type="ARBA" id="ARBA00022840"/>
    </source>
</evidence>
<dbReference type="CDD" id="cd01174">
    <property type="entry name" value="ribokinase"/>
    <property type="match status" value="1"/>
</dbReference>
<dbReference type="HAMAP" id="MF_01987">
    <property type="entry name" value="Ribokinase"/>
    <property type="match status" value="1"/>
</dbReference>
<evidence type="ECO:0000313" key="11">
    <source>
        <dbReference type="EMBL" id="MBF1283116.1"/>
    </source>
</evidence>
<protein>
    <recommendedName>
        <fullName evidence="9">Ribokinase</fullName>
        <shortName evidence="9">RK</shortName>
        <ecNumber evidence="9">2.7.1.15</ecNumber>
    </recommendedName>
</protein>
<feature type="binding site" evidence="9">
    <location>
        <position position="249"/>
    </location>
    <ligand>
        <name>substrate</name>
    </ligand>
</feature>
<dbReference type="PANTHER" id="PTHR10584:SF166">
    <property type="entry name" value="RIBOKINASE"/>
    <property type="match status" value="1"/>
</dbReference>
<comment type="function">
    <text evidence="9">Catalyzes the phosphorylation of ribose at O-5 in a reaction requiring ATP and magnesium. The resulting D-ribose-5-phosphate can then be used either for sythesis of nucleotides, histidine, and tryptophan, or as a component of the pentose phosphate pathway.</text>
</comment>
<evidence type="ECO:0000256" key="7">
    <source>
        <dbReference type="ARBA" id="ARBA00022958"/>
    </source>
</evidence>
<feature type="binding site" evidence="9">
    <location>
        <position position="243"/>
    </location>
    <ligand>
        <name>K(+)</name>
        <dbReference type="ChEBI" id="CHEBI:29103"/>
    </ligand>
</feature>
<accession>A0A930DNA6</accession>
<feature type="binding site" evidence="9">
    <location>
        <position position="180"/>
    </location>
    <ligand>
        <name>ATP</name>
        <dbReference type="ChEBI" id="CHEBI:30616"/>
    </ligand>
</feature>
<dbReference type="RefSeq" id="WP_273155552.1">
    <property type="nucleotide sequence ID" value="NZ_JABZRC010000073.1"/>
</dbReference>
<dbReference type="InterPro" id="IPR029056">
    <property type="entry name" value="Ribokinase-like"/>
</dbReference>
<evidence type="ECO:0000256" key="3">
    <source>
        <dbReference type="ARBA" id="ARBA00022741"/>
    </source>
</evidence>
<dbReference type="InterPro" id="IPR002139">
    <property type="entry name" value="Ribo/fructo_kinase"/>
</dbReference>
<feature type="domain" description="Carbohydrate kinase PfkB" evidence="10">
    <location>
        <begin position="3"/>
        <end position="291"/>
    </location>
</feature>
<evidence type="ECO:0000256" key="8">
    <source>
        <dbReference type="ARBA" id="ARBA00023277"/>
    </source>
</evidence>
<feature type="binding site" evidence="9">
    <location>
        <position position="279"/>
    </location>
    <ligand>
        <name>K(+)</name>
        <dbReference type="ChEBI" id="CHEBI:29103"/>
    </ligand>
</feature>
<evidence type="ECO:0000256" key="2">
    <source>
        <dbReference type="ARBA" id="ARBA00022723"/>
    </source>
</evidence>
<feature type="binding site" evidence="9">
    <location>
        <begin position="38"/>
        <end position="42"/>
    </location>
    <ligand>
        <name>substrate</name>
    </ligand>
</feature>
<evidence type="ECO:0000256" key="9">
    <source>
        <dbReference type="HAMAP-Rule" id="MF_01987"/>
    </source>
</evidence>
<comment type="cofactor">
    <cofactor evidence="9">
        <name>Mg(2+)</name>
        <dbReference type="ChEBI" id="CHEBI:18420"/>
    </cofactor>
    <text evidence="9">Requires a divalent cation, most likely magnesium in vivo, as an electrophilic catalyst to aid phosphoryl group transfer. It is the chelate of the metal and the nucleotide that is the actual substrate.</text>
</comment>
<evidence type="ECO:0000313" key="12">
    <source>
        <dbReference type="Proteomes" id="UP000709351"/>
    </source>
</evidence>
<comment type="similarity">
    <text evidence="9">Belongs to the carbohydrate kinase PfkB family. Ribokinase subfamily.</text>
</comment>
<feature type="binding site" evidence="9">
    <location>
        <begin position="10"/>
        <end position="12"/>
    </location>
    <ligand>
        <name>substrate</name>
    </ligand>
</feature>
<keyword evidence="2 9" id="KW-0479">Metal-binding</keyword>
<keyword evidence="9" id="KW-0963">Cytoplasm</keyword>
<keyword evidence="7 9" id="KW-0630">Potassium</keyword>
<dbReference type="Pfam" id="PF00294">
    <property type="entry name" value="PfkB"/>
    <property type="match status" value="1"/>
</dbReference>
<dbReference type="Proteomes" id="UP000709351">
    <property type="component" value="Unassembled WGS sequence"/>
</dbReference>
<feature type="binding site" evidence="9">
    <location>
        <position position="284"/>
    </location>
    <ligand>
        <name>K(+)</name>
        <dbReference type="ChEBI" id="CHEBI:29103"/>
    </ligand>
</feature>
<comment type="caution">
    <text evidence="11">The sequence shown here is derived from an EMBL/GenBank/DDBJ whole genome shotgun (WGS) entry which is preliminary data.</text>
</comment>
<evidence type="ECO:0000256" key="1">
    <source>
        <dbReference type="ARBA" id="ARBA00022679"/>
    </source>
</evidence>
<dbReference type="InterPro" id="IPR011877">
    <property type="entry name" value="Ribokinase"/>
</dbReference>
<gene>
    <name evidence="9" type="primary">rbsK</name>
    <name evidence="11" type="ORF">HXM93_01080</name>
</gene>
<keyword evidence="8 9" id="KW-0119">Carbohydrate metabolism</keyword>
<evidence type="ECO:0000256" key="6">
    <source>
        <dbReference type="ARBA" id="ARBA00022842"/>
    </source>
</evidence>
<keyword evidence="6 9" id="KW-0460">Magnesium</keyword>
<keyword evidence="5 9" id="KW-0067">ATP-binding</keyword>
<feature type="binding site" evidence="9">
    <location>
        <begin position="217"/>
        <end position="222"/>
    </location>
    <ligand>
        <name>ATP</name>
        <dbReference type="ChEBI" id="CHEBI:30616"/>
    </ligand>
</feature>
<proteinExistence type="inferred from homology"/>
<dbReference type="EC" id="2.7.1.15" evidence="9"/>
<comment type="subcellular location">
    <subcellularLocation>
        <location evidence="9">Cytoplasm</location>
    </subcellularLocation>
</comment>
<comment type="caution">
    <text evidence="9">Lacks conserved residue(s) required for the propagation of feature annotation.</text>
</comment>
<comment type="pathway">
    <text evidence="9">Carbohydrate metabolism; D-ribose degradation; D-ribose 5-phosphate from beta-D-ribopyranose: step 2/2.</text>
</comment>
<evidence type="ECO:0000259" key="10">
    <source>
        <dbReference type="Pfam" id="PF00294"/>
    </source>
</evidence>
<dbReference type="GO" id="GO:0005524">
    <property type="term" value="F:ATP binding"/>
    <property type="evidence" value="ECO:0007669"/>
    <property type="project" value="UniProtKB-UniRule"/>
</dbReference>
<dbReference type="InterPro" id="IPR011611">
    <property type="entry name" value="PfkB_dom"/>
</dbReference>
<dbReference type="Gene3D" id="3.40.1190.20">
    <property type="match status" value="1"/>
</dbReference>
<comment type="subunit">
    <text evidence="9">Homodimer.</text>
</comment>
<sequence length="301" mass="32814">MKVLNFGSLNIDYVYSLDHFVQKGETISSDALHIFPGGKGLNQSVALGRAGVTVSHAGAVGKDGDFLLELLKESCVNIKYIQVLEGVQTGTAIIQNDKSGDNCIILYSGANHQITKEQIANTISDFEKGDFLVLQNEINGMESIMRVAEEKGLKIVLNPSPMNEKILELPLQYVDYFVLNEVEAAQILGLDNISEKDGEKFVRELHDAYPRAKIVLTLGAEGSIYFDGEKLYRQRAYKTEVVDTTAAGDTFSGFFIAGILRGDTLEQAMDTAARAAGIAISRPGAAPSIPKIEEVLEFSFK</sequence>
<feature type="binding site" evidence="9">
    <location>
        <position position="288"/>
    </location>
    <ligand>
        <name>K(+)</name>
        <dbReference type="ChEBI" id="CHEBI:29103"/>
    </ligand>
</feature>
<feature type="active site" description="Proton acceptor" evidence="9">
    <location>
        <position position="249"/>
    </location>
</feature>
<dbReference type="GO" id="GO:0046872">
    <property type="term" value="F:metal ion binding"/>
    <property type="evidence" value="ECO:0007669"/>
    <property type="project" value="UniProtKB-KW"/>
</dbReference>
<feature type="binding site" evidence="9">
    <location>
        <position position="282"/>
    </location>
    <ligand>
        <name>K(+)</name>
        <dbReference type="ChEBI" id="CHEBI:29103"/>
    </ligand>
</feature>
<dbReference type="GO" id="GO:0019303">
    <property type="term" value="P:D-ribose catabolic process"/>
    <property type="evidence" value="ECO:0007669"/>
    <property type="project" value="UniProtKB-UniRule"/>
</dbReference>
<feature type="binding site" evidence="9">
    <location>
        <position position="245"/>
    </location>
    <ligand>
        <name>K(+)</name>
        <dbReference type="ChEBI" id="CHEBI:29103"/>
    </ligand>
</feature>
<dbReference type="PANTHER" id="PTHR10584">
    <property type="entry name" value="SUGAR KINASE"/>
    <property type="match status" value="1"/>
</dbReference>
<comment type="catalytic activity">
    <reaction evidence="9">
        <text>D-ribose + ATP = D-ribose 5-phosphate + ADP + H(+)</text>
        <dbReference type="Rhea" id="RHEA:13697"/>
        <dbReference type="ChEBI" id="CHEBI:15378"/>
        <dbReference type="ChEBI" id="CHEBI:30616"/>
        <dbReference type="ChEBI" id="CHEBI:47013"/>
        <dbReference type="ChEBI" id="CHEBI:78346"/>
        <dbReference type="ChEBI" id="CHEBI:456216"/>
        <dbReference type="EC" id="2.7.1.15"/>
    </reaction>
</comment>
<dbReference type="GO" id="GO:0005737">
    <property type="term" value="C:cytoplasm"/>
    <property type="evidence" value="ECO:0007669"/>
    <property type="project" value="UniProtKB-SubCell"/>
</dbReference>
<feature type="binding site" evidence="9">
    <location>
        <position position="137"/>
    </location>
    <ligand>
        <name>substrate</name>
    </ligand>
</feature>
<dbReference type="SUPFAM" id="SSF53613">
    <property type="entry name" value="Ribokinase-like"/>
    <property type="match status" value="1"/>
</dbReference>